<protein>
    <submittedName>
        <fullName evidence="2">YceI family protein</fullName>
    </submittedName>
</protein>
<dbReference type="PANTHER" id="PTHR34406:SF1">
    <property type="entry name" value="PROTEIN YCEI"/>
    <property type="match status" value="1"/>
</dbReference>
<dbReference type="Gene3D" id="2.40.128.110">
    <property type="entry name" value="Lipid/polyisoprenoid-binding, YceI-like"/>
    <property type="match status" value="1"/>
</dbReference>
<gene>
    <name evidence="2" type="ORF">LDX50_02900</name>
</gene>
<organism evidence="2 3">
    <name type="scientific">Fulvivirga sedimenti</name>
    <dbReference type="NCBI Taxonomy" id="2879465"/>
    <lineage>
        <taxon>Bacteria</taxon>
        <taxon>Pseudomonadati</taxon>
        <taxon>Bacteroidota</taxon>
        <taxon>Cytophagia</taxon>
        <taxon>Cytophagales</taxon>
        <taxon>Fulvivirgaceae</taxon>
        <taxon>Fulvivirga</taxon>
    </lineage>
</organism>
<dbReference type="PANTHER" id="PTHR34406">
    <property type="entry name" value="PROTEIN YCEI"/>
    <property type="match status" value="1"/>
</dbReference>
<dbReference type="InterPro" id="IPR036761">
    <property type="entry name" value="TTHA0802/YceI-like_sf"/>
</dbReference>
<dbReference type="AlphaFoldDB" id="A0A9X1HLZ3"/>
<accession>A0A9X1HLZ3</accession>
<keyword evidence="3" id="KW-1185">Reference proteome</keyword>
<dbReference type="InterPro" id="IPR007372">
    <property type="entry name" value="Lipid/polyisoprenoid-bd_YceI"/>
</dbReference>
<evidence type="ECO:0000313" key="3">
    <source>
        <dbReference type="Proteomes" id="UP001139409"/>
    </source>
</evidence>
<comment type="caution">
    <text evidence="2">The sequence shown here is derived from an EMBL/GenBank/DDBJ whole genome shotgun (WGS) entry which is preliminary data.</text>
</comment>
<reference evidence="2" key="1">
    <citation type="submission" date="2021-09" db="EMBL/GenBank/DDBJ databases">
        <title>Fulvivirga sp. isolated from coastal sediment.</title>
        <authorList>
            <person name="Yu H."/>
        </authorList>
    </citation>
    <scope>NUCLEOTIDE SEQUENCE</scope>
    <source>
        <strain evidence="2">1062</strain>
    </source>
</reference>
<name>A0A9X1HLZ3_9BACT</name>
<dbReference type="EMBL" id="JAIXNE010000001">
    <property type="protein sequence ID" value="MCA6073796.1"/>
    <property type="molecule type" value="Genomic_DNA"/>
</dbReference>
<feature type="domain" description="Lipid/polyisoprenoid-binding YceI-like" evidence="1">
    <location>
        <begin position="22"/>
        <end position="188"/>
    </location>
</feature>
<dbReference type="Proteomes" id="UP001139409">
    <property type="component" value="Unassembled WGS sequence"/>
</dbReference>
<sequence length="189" mass="20408">MRKLNQIAILFLMLVPAWGYSQYSLDASSSSLVVEGTSTLHDWEIEAEGMKGSASIDAAGKLEAVKSLSFTVVVDGLKSHKSGMDKNTYKALNEDKYPNITYTLKKVNGISDAGGGKFKVSTTGDLSIAGTTKSVDMDVMATVSGSTVKFEGNYPMKMTQFNIEPPTAMFGSIKTGDEITVKYTVNYKK</sequence>
<evidence type="ECO:0000313" key="2">
    <source>
        <dbReference type="EMBL" id="MCA6073796.1"/>
    </source>
</evidence>
<dbReference type="SUPFAM" id="SSF101874">
    <property type="entry name" value="YceI-like"/>
    <property type="match status" value="1"/>
</dbReference>
<dbReference type="SMART" id="SM00867">
    <property type="entry name" value="YceI"/>
    <property type="match status" value="1"/>
</dbReference>
<dbReference type="Pfam" id="PF04264">
    <property type="entry name" value="YceI"/>
    <property type="match status" value="1"/>
</dbReference>
<evidence type="ECO:0000259" key="1">
    <source>
        <dbReference type="SMART" id="SM00867"/>
    </source>
</evidence>
<dbReference type="RefSeq" id="WP_225696908.1">
    <property type="nucleotide sequence ID" value="NZ_JAIXNE010000001.1"/>
</dbReference>
<proteinExistence type="predicted"/>